<sequence>MSAASGSDVLREAAFHVVRGNPSPHELAALVAVLTATLRSRADAGEDAPVVPARAAWDRPADGYRSPLAWAA</sequence>
<reference evidence="1" key="1">
    <citation type="submission" date="2022-10" db="EMBL/GenBank/DDBJ databases">
        <title>The complete genomes of actinobacterial strains from the NBC collection.</title>
        <authorList>
            <person name="Joergensen T.S."/>
            <person name="Alvarez Arevalo M."/>
            <person name="Sterndorff E.B."/>
            <person name="Faurdal D."/>
            <person name="Vuksanovic O."/>
            <person name="Mourched A.-S."/>
            <person name="Charusanti P."/>
            <person name="Shaw S."/>
            <person name="Blin K."/>
            <person name="Weber T."/>
        </authorList>
    </citation>
    <scope>NUCLEOTIDE SEQUENCE</scope>
    <source>
        <strain evidence="1">NBC_00119</strain>
    </source>
</reference>
<dbReference type="GO" id="GO:0003989">
    <property type="term" value="F:acetyl-CoA carboxylase activity"/>
    <property type="evidence" value="ECO:0007669"/>
    <property type="project" value="InterPro"/>
</dbReference>
<dbReference type="InterPro" id="IPR032716">
    <property type="entry name" value="ACC_epsilon"/>
</dbReference>
<accession>A0AAU1UAS0</accession>
<gene>
    <name evidence="1" type="ORF">OHU69_25170</name>
</gene>
<dbReference type="Pfam" id="PF13822">
    <property type="entry name" value="ACC_epsilon"/>
    <property type="match status" value="1"/>
</dbReference>
<organism evidence="1">
    <name type="scientific">Streptomyces sp. NBC_00119</name>
    <dbReference type="NCBI Taxonomy" id="2975659"/>
    <lineage>
        <taxon>Bacteria</taxon>
        <taxon>Bacillati</taxon>
        <taxon>Actinomycetota</taxon>
        <taxon>Actinomycetes</taxon>
        <taxon>Kitasatosporales</taxon>
        <taxon>Streptomycetaceae</taxon>
        <taxon>Streptomyces</taxon>
    </lineage>
</organism>
<proteinExistence type="predicted"/>
<protein>
    <submittedName>
        <fullName evidence="1">Acyl-CoA carboxylase subunit epsilon</fullName>
    </submittedName>
</protein>
<dbReference type="EMBL" id="CP108195">
    <property type="protein sequence ID" value="WTS14048.1"/>
    <property type="molecule type" value="Genomic_DNA"/>
</dbReference>
<dbReference type="AlphaFoldDB" id="A0AAU1UAS0"/>
<name>A0AAU1UAS0_9ACTN</name>
<evidence type="ECO:0000313" key="1">
    <source>
        <dbReference type="EMBL" id="WTS14048.1"/>
    </source>
</evidence>
<dbReference type="GO" id="GO:0004658">
    <property type="term" value="F:propionyl-CoA carboxylase activity"/>
    <property type="evidence" value="ECO:0007669"/>
    <property type="project" value="InterPro"/>
</dbReference>